<accession>A0A7M1RUW3</accession>
<dbReference type="RefSeq" id="YP_010110286.1">
    <property type="nucleotide sequence ID" value="NC_055869.1"/>
</dbReference>
<dbReference type="Proteomes" id="UP000594086">
    <property type="component" value="Segment"/>
</dbReference>
<sequence>MNADEVKKHIYDKSAKLSQQFIDFIKHEGVPDYLLPLFDNNSGYRCDWNIIGGEEAKEYFKPYYKPISDKFILSLEQRKNVQTWLYRVSTKLFLPELMVGSPIATDKVQLRIATSLIDKLNIPRQHQDYLFDNTIYCFWIRKRAYDTFFWQEIVQLPFAPDYRLNIKY</sequence>
<keyword evidence="2" id="KW-1185">Reference proteome</keyword>
<proteinExistence type="predicted"/>
<organism evidence="1 2">
    <name type="scientific">uncultured phage cr55_1</name>
    <dbReference type="NCBI Taxonomy" id="2772060"/>
    <lineage>
        <taxon>Viruses</taxon>
        <taxon>Duplodnaviria</taxon>
        <taxon>Heunggongvirae</taxon>
        <taxon>Uroviricota</taxon>
        <taxon>Caudoviricetes</taxon>
        <taxon>Crassvirales</taxon>
        <taxon>Suoliviridae</taxon>
        <taxon>Boorivirinae</taxon>
        <taxon>Culoivirus</taxon>
        <taxon>Culoivirus intestinalis</taxon>
    </lineage>
</organism>
<dbReference type="KEGG" id="vg:65128583"/>
<name>A0A7M1RUW3_9CAUD</name>
<evidence type="ECO:0000313" key="1">
    <source>
        <dbReference type="EMBL" id="QOR58128.1"/>
    </source>
</evidence>
<dbReference type="EMBL" id="MT774376">
    <property type="protein sequence ID" value="QOR58128.1"/>
    <property type="molecule type" value="Genomic_DNA"/>
</dbReference>
<dbReference type="GeneID" id="65128583"/>
<reference evidence="1 2" key="1">
    <citation type="submission" date="2020-07" db="EMBL/GenBank/DDBJ databases">
        <title>Taxonomic proposal: Crassvirales, a new order of highly abundant and diverse bacterial viruses.</title>
        <authorList>
            <person name="Shkoporov A.N."/>
            <person name="Stockdale S.R."/>
            <person name="Guerin E."/>
            <person name="Ross R.P."/>
            <person name="Hill C."/>
        </authorList>
    </citation>
    <scope>NUCLEOTIDE SEQUENCE [LARGE SCALE GENOMIC DNA]</scope>
</reference>
<evidence type="ECO:0000313" key="2">
    <source>
        <dbReference type="Proteomes" id="UP000594086"/>
    </source>
</evidence>
<protein>
    <submittedName>
        <fullName evidence="1">Uncharacterized protein</fullName>
    </submittedName>
</protein>